<protein>
    <submittedName>
        <fullName evidence="3">Rhodanese domain protein</fullName>
    </submittedName>
</protein>
<dbReference type="InterPro" id="IPR036873">
    <property type="entry name" value="Rhodanese-like_dom_sf"/>
</dbReference>
<dbReference type="AlphaFoldDB" id="A0A0D5C1F0"/>
<evidence type="ECO:0000313" key="3">
    <source>
        <dbReference type="EMBL" id="AJW70237.1"/>
    </source>
</evidence>
<dbReference type="CDD" id="cd00158">
    <property type="entry name" value="RHOD"/>
    <property type="match status" value="2"/>
</dbReference>
<dbReference type="Pfam" id="PF00581">
    <property type="entry name" value="Rhodanese"/>
    <property type="match status" value="2"/>
</dbReference>
<keyword evidence="1" id="KW-1133">Transmembrane helix</keyword>
<dbReference type="PANTHER" id="PTHR43031:SF1">
    <property type="entry name" value="PYRIDINE NUCLEOTIDE-DISULPHIDE OXIDOREDUCTASE"/>
    <property type="match status" value="1"/>
</dbReference>
<proteinExistence type="predicted"/>
<accession>A0A0D5C1F0</accession>
<dbReference type="SMART" id="SM00450">
    <property type="entry name" value="RHOD"/>
    <property type="match status" value="2"/>
</dbReference>
<feature type="transmembrane region" description="Helical" evidence="1">
    <location>
        <begin position="6"/>
        <end position="24"/>
    </location>
</feature>
<evidence type="ECO:0000313" key="4">
    <source>
        <dbReference type="Proteomes" id="UP000032408"/>
    </source>
</evidence>
<feature type="domain" description="Rhodanese" evidence="2">
    <location>
        <begin position="159"/>
        <end position="245"/>
    </location>
</feature>
<evidence type="ECO:0000256" key="1">
    <source>
        <dbReference type="SAM" id="Phobius"/>
    </source>
</evidence>
<dbReference type="Proteomes" id="UP000032408">
    <property type="component" value="Chromosome"/>
</dbReference>
<dbReference type="Gene3D" id="3.40.250.10">
    <property type="entry name" value="Rhodanese-like domain"/>
    <property type="match status" value="2"/>
</dbReference>
<name>A0A0D5C1F0_9ARCH</name>
<dbReference type="InterPro" id="IPR050229">
    <property type="entry name" value="GlpE_sulfurtransferase"/>
</dbReference>
<sequence>MNQKHIGIIVSIIIGITIIGTVVLDQNSTPDSLEKFAVTSETLNVLLENKEHVLVVDIRTTDEYQSGHLFGASHDVLDSSTLEKRVTTIQNRLPDVVSRYNFVLIDNDGSDAKKAAQTMTEMGIQTFYLDGGMNNLSDNLVFSSQTVIDSEELASKLASDEDLYLLDVRQPDELLESKIDGAVNIPLADIFKPNGMDSIPTDKPVVVICGSGNRATIATYALAQEGIDFQVLKGGMKAWNSQVQSEM</sequence>
<keyword evidence="1" id="KW-0472">Membrane</keyword>
<keyword evidence="1" id="KW-0812">Transmembrane</keyword>
<dbReference type="KEGG" id="nin:NADRNF5_0541"/>
<evidence type="ECO:0000259" key="2">
    <source>
        <dbReference type="PROSITE" id="PS50206"/>
    </source>
</evidence>
<dbReference type="RefSeq" id="WP_052661859.1">
    <property type="nucleotide sequence ID" value="NZ_CP011070.1"/>
</dbReference>
<dbReference type="PROSITE" id="PS50206">
    <property type="entry name" value="RHODANESE_3"/>
    <property type="match status" value="2"/>
</dbReference>
<keyword evidence="4" id="KW-1185">Reference proteome</keyword>
<dbReference type="OrthoDB" id="3168at2157"/>
<dbReference type="HOGENOM" id="CLU_1080169_0_0_2"/>
<reference evidence="3 4" key="2">
    <citation type="journal article" date="2016" name="ISME J.">
        <title>Physiological and genomic characterization of two novel marine thaumarchaeal strains indicates niche differentiation.</title>
        <authorList>
            <person name="Bayer B."/>
            <person name="Vojvoda J."/>
            <person name="Offre P."/>
            <person name="Alves R.J."/>
            <person name="Elisabeth N.H."/>
            <person name="Garcia J.A."/>
            <person name="Volland J.M."/>
            <person name="Srivastava A."/>
            <person name="Schleper C."/>
            <person name="Herndl G.J."/>
        </authorList>
    </citation>
    <scope>NUCLEOTIDE SEQUENCE [LARGE SCALE GENOMIC DNA]</scope>
    <source>
        <strain evidence="3 4">NF5</strain>
    </source>
</reference>
<dbReference type="InterPro" id="IPR001763">
    <property type="entry name" value="Rhodanese-like_dom"/>
</dbReference>
<organism evidence="3 4">
    <name type="scientific">Nitrosopumilus adriaticus</name>
    <dbReference type="NCBI Taxonomy" id="1580092"/>
    <lineage>
        <taxon>Archaea</taxon>
        <taxon>Nitrososphaerota</taxon>
        <taxon>Nitrososphaeria</taxon>
        <taxon>Nitrosopumilales</taxon>
        <taxon>Nitrosopumilaceae</taxon>
        <taxon>Nitrosopumilus</taxon>
    </lineage>
</organism>
<dbReference type="EMBL" id="CP011070">
    <property type="protein sequence ID" value="AJW70237.1"/>
    <property type="molecule type" value="Genomic_DNA"/>
</dbReference>
<feature type="domain" description="Rhodanese" evidence="2">
    <location>
        <begin position="49"/>
        <end position="141"/>
    </location>
</feature>
<dbReference type="GeneID" id="25407586"/>
<gene>
    <name evidence="3" type="ORF">NADRNF5_0541</name>
</gene>
<dbReference type="PANTHER" id="PTHR43031">
    <property type="entry name" value="FAD-DEPENDENT OXIDOREDUCTASE"/>
    <property type="match status" value="1"/>
</dbReference>
<dbReference type="SUPFAM" id="SSF52821">
    <property type="entry name" value="Rhodanese/Cell cycle control phosphatase"/>
    <property type="match status" value="2"/>
</dbReference>
<reference evidence="4" key="1">
    <citation type="submission" date="2015-03" db="EMBL/GenBank/DDBJ databases">
        <title>Characterization of two novel Thaumarchaeota isolated from the Northern Adriatic Sea.</title>
        <authorList>
            <person name="Bayer B."/>
            <person name="Vojvoda J."/>
            <person name="Offre P."/>
            <person name="Srivastava A."/>
            <person name="Elisabeth N."/>
            <person name="Garcia J.A.L."/>
            <person name="Schleper C."/>
            <person name="Herndl G.J."/>
        </authorList>
    </citation>
    <scope>NUCLEOTIDE SEQUENCE [LARGE SCALE GENOMIC DNA]</scope>
    <source>
        <strain evidence="4">NF5</strain>
    </source>
</reference>
<dbReference type="STRING" id="1580092.NADRNF5_0541"/>